<dbReference type="GO" id="GO:0016818">
    <property type="term" value="F:hydrolase activity, acting on acid anhydrides, in phosphorus-containing anhydrides"/>
    <property type="evidence" value="ECO:0007669"/>
    <property type="project" value="InterPro"/>
</dbReference>
<dbReference type="AlphaFoldDB" id="A0A7X0IIF8"/>
<comment type="caution">
    <text evidence="5">The sequence shown here is derived from an EMBL/GenBank/DDBJ whole genome shotgun (WGS) entry which is preliminary data.</text>
</comment>
<protein>
    <submittedName>
        <fullName evidence="5">Collagen type III alpha</fullName>
    </submittedName>
</protein>
<dbReference type="GO" id="GO:0003676">
    <property type="term" value="F:nucleic acid binding"/>
    <property type="evidence" value="ECO:0007669"/>
    <property type="project" value="InterPro"/>
</dbReference>
<dbReference type="Gene3D" id="3.30.70.2330">
    <property type="match status" value="1"/>
</dbReference>
<accession>A0A7X0IIF8</accession>
<dbReference type="Proteomes" id="UP000555564">
    <property type="component" value="Unassembled WGS sequence"/>
</dbReference>
<evidence type="ECO:0000256" key="1">
    <source>
        <dbReference type="ARBA" id="ARBA00022723"/>
    </source>
</evidence>
<feature type="region of interest" description="Disordered" evidence="3">
    <location>
        <begin position="313"/>
        <end position="335"/>
    </location>
</feature>
<proteinExistence type="predicted"/>
<evidence type="ECO:0000256" key="2">
    <source>
        <dbReference type="ARBA" id="ARBA00022801"/>
    </source>
</evidence>
<evidence type="ECO:0000313" key="6">
    <source>
        <dbReference type="Proteomes" id="UP000555564"/>
    </source>
</evidence>
<reference evidence="5 6" key="1">
    <citation type="submission" date="2020-08" db="EMBL/GenBank/DDBJ databases">
        <title>Sequencing the genomes of 1000 actinobacteria strains.</title>
        <authorList>
            <person name="Klenk H.-P."/>
        </authorList>
    </citation>
    <scope>NUCLEOTIDE SEQUENCE [LARGE SCALE GENOMIC DNA]</scope>
    <source>
        <strain evidence="5 6">DSM 44936</strain>
    </source>
</reference>
<evidence type="ECO:0000313" key="5">
    <source>
        <dbReference type="EMBL" id="MBB6475523.1"/>
    </source>
</evidence>
<dbReference type="GO" id="GO:0008270">
    <property type="term" value="F:zinc ion binding"/>
    <property type="evidence" value="ECO:0007669"/>
    <property type="project" value="InterPro"/>
</dbReference>
<dbReference type="Pfam" id="PF08797">
    <property type="entry name" value="HIRAN"/>
    <property type="match status" value="1"/>
</dbReference>
<feature type="compositionally biased region" description="Low complexity" evidence="3">
    <location>
        <begin position="314"/>
        <end position="323"/>
    </location>
</feature>
<gene>
    <name evidence="5" type="ORF">BJ992_004954</name>
</gene>
<keyword evidence="6" id="KW-1185">Reference proteome</keyword>
<evidence type="ECO:0000256" key="3">
    <source>
        <dbReference type="SAM" id="MobiDB-lite"/>
    </source>
</evidence>
<sequence>MPILVRLGDWDLNEREHAVVIGRRSSDTHPHDARLTPYDLWGHNNWCNQEVAGESHYFPALEKVLRTSGARELETTAILIREPHNRHDPNAVAVLIQQETVGYLPREDATRYRSLLDHMAASGFAARVPCRVWGGMVTDHEYDQAGRTRLNERFIASVKIALAEPHLCLPVNTAPQGPHVVLPHGGAIQVSGEEHHLSNIKPLLRTEGESYAFATLHEVTDSTGRTVKHFVEVRLDENRVGQLTPKMSGELLPAIRLLDSMGHVTVAKAKLKGNHLKAEVTLYCARAHELPNGWPGPIGDGPPARRAAVQADISSTDSSSVRSHAPIPPRPTRIRFAVPPGWPQAPTGWEPPPGWQPDPSWPVAPDDWIYWLAE</sequence>
<dbReference type="InterPro" id="IPR014905">
    <property type="entry name" value="HIRAN"/>
</dbReference>
<name>A0A7X0IIF8_9ACTN</name>
<organism evidence="5 6">
    <name type="scientific">Sphaerisporangium rubeum</name>
    <dbReference type="NCBI Taxonomy" id="321317"/>
    <lineage>
        <taxon>Bacteria</taxon>
        <taxon>Bacillati</taxon>
        <taxon>Actinomycetota</taxon>
        <taxon>Actinomycetes</taxon>
        <taxon>Streptosporangiales</taxon>
        <taxon>Streptosporangiaceae</taxon>
        <taxon>Sphaerisporangium</taxon>
    </lineage>
</organism>
<keyword evidence="2" id="KW-0378">Hydrolase</keyword>
<dbReference type="RefSeq" id="WP_184984908.1">
    <property type="nucleotide sequence ID" value="NZ_BAAALO010000081.1"/>
</dbReference>
<keyword evidence="5" id="KW-0176">Collagen</keyword>
<feature type="domain" description="HIRAN" evidence="4">
    <location>
        <begin position="52"/>
        <end position="162"/>
    </location>
</feature>
<evidence type="ECO:0000259" key="4">
    <source>
        <dbReference type="SMART" id="SM00910"/>
    </source>
</evidence>
<dbReference type="SMART" id="SM00910">
    <property type="entry name" value="HIRAN"/>
    <property type="match status" value="1"/>
</dbReference>
<dbReference type="EMBL" id="JACHIU010000001">
    <property type="protein sequence ID" value="MBB6475523.1"/>
    <property type="molecule type" value="Genomic_DNA"/>
</dbReference>
<keyword evidence="1" id="KW-0479">Metal-binding</keyword>